<dbReference type="CDD" id="cd02208">
    <property type="entry name" value="cupin_RmlC-like"/>
    <property type="match status" value="1"/>
</dbReference>
<dbReference type="InterPro" id="IPR011051">
    <property type="entry name" value="RmlC_Cupin_sf"/>
</dbReference>
<sequence length="138" mass="15286">MTLSAIFQKTNEMPWIPGSVLFGEKLLVEGQDVIFLKILSDRRNQGGGVAEITRFAPPPGKRIRIKAIAESDEHVYVLEGGHDDGTGKQIRFPGDYLLHPKGLPHSAILSRETIALVIYAGETDRVTEFRVEDCKQGD</sequence>
<evidence type="ECO:0008006" key="3">
    <source>
        <dbReference type="Google" id="ProtNLM"/>
    </source>
</evidence>
<dbReference type="Gene3D" id="2.60.120.10">
    <property type="entry name" value="Jelly Rolls"/>
    <property type="match status" value="1"/>
</dbReference>
<evidence type="ECO:0000313" key="1">
    <source>
        <dbReference type="EMBL" id="EES53801.1"/>
    </source>
</evidence>
<evidence type="ECO:0000313" key="2">
    <source>
        <dbReference type="Proteomes" id="UP000009374"/>
    </source>
</evidence>
<dbReference type="AlphaFoldDB" id="C6HU68"/>
<dbReference type="SUPFAM" id="SSF51182">
    <property type="entry name" value="RmlC-like cupins"/>
    <property type="match status" value="1"/>
</dbReference>
<name>C6HU68_9BACT</name>
<dbReference type="EMBL" id="GG693853">
    <property type="protein sequence ID" value="EES53801.1"/>
    <property type="molecule type" value="Genomic_DNA"/>
</dbReference>
<protein>
    <recommendedName>
        <fullName evidence="3">ChrR-like cupin domain-containing protein</fullName>
    </recommendedName>
</protein>
<proteinExistence type="predicted"/>
<accession>C6HU68</accession>
<gene>
    <name evidence="1" type="ORF">UBAL3_48660014</name>
</gene>
<reference evidence="1 2" key="1">
    <citation type="journal article" date="2009" name="Appl. Environ. Microbiol.">
        <title>Community genomic and proteomic analyses of chemoautotrophic iron-oxidizing "Leptospirillum rubarum" (Group II) and "Leptospirillum ferrodiazotrophum" (Group III) bacteria in acid mine drainage biofilms.</title>
        <authorList>
            <person name="Goltsman D.S."/>
            <person name="Denef V.J."/>
            <person name="Singer S.W."/>
            <person name="VerBerkmoes N.C."/>
            <person name="Lefsrud M."/>
            <person name="Mueller R.S."/>
            <person name="Dick G.J."/>
            <person name="Sun C.L."/>
            <person name="Wheeler K.E."/>
            <person name="Zemla A."/>
            <person name="Baker B.J."/>
            <person name="Hauser L."/>
            <person name="Land M."/>
            <person name="Shah M.B."/>
            <person name="Thelen M.P."/>
            <person name="Hettich R.L."/>
            <person name="Banfield J.F."/>
        </authorList>
    </citation>
    <scope>NUCLEOTIDE SEQUENCE [LARGE SCALE GENOMIC DNA]</scope>
</reference>
<dbReference type="InterPro" id="IPR014710">
    <property type="entry name" value="RmlC-like_jellyroll"/>
</dbReference>
<organism evidence="1 2">
    <name type="scientific">Leptospirillum ferrodiazotrophum</name>
    <dbReference type="NCBI Taxonomy" id="412449"/>
    <lineage>
        <taxon>Bacteria</taxon>
        <taxon>Pseudomonadati</taxon>
        <taxon>Nitrospirota</taxon>
        <taxon>Nitrospiria</taxon>
        <taxon>Nitrospirales</taxon>
        <taxon>Nitrospiraceae</taxon>
        <taxon>Leptospirillum</taxon>
    </lineage>
</organism>
<dbReference type="Proteomes" id="UP000009374">
    <property type="component" value="Unassembled WGS sequence"/>
</dbReference>
<keyword evidence="2" id="KW-1185">Reference proteome</keyword>